<keyword evidence="1" id="KW-0145">Chemotaxis</keyword>
<dbReference type="OrthoDB" id="9788100at2"/>
<dbReference type="PANTHER" id="PTHR39452:SF1">
    <property type="entry name" value="CHEY-P PHOSPHATASE CHEX"/>
    <property type="match status" value="1"/>
</dbReference>
<evidence type="ECO:0000313" key="5">
    <source>
        <dbReference type="Proteomes" id="UP000277811"/>
    </source>
</evidence>
<dbReference type="AlphaFoldDB" id="A0A498RD40"/>
<dbReference type="GO" id="GO:0006935">
    <property type="term" value="P:chemotaxis"/>
    <property type="evidence" value="ECO:0007669"/>
    <property type="project" value="UniProtKB-KW"/>
</dbReference>
<dbReference type="InterPro" id="IPR028051">
    <property type="entry name" value="CheX-like_dom"/>
</dbReference>
<keyword evidence="2" id="KW-1133">Transmembrane helix</keyword>
<keyword evidence="2" id="KW-0812">Transmembrane</keyword>
<protein>
    <submittedName>
        <fullName evidence="4">Chemotaxis phosphatase chex</fullName>
    </submittedName>
</protein>
<accession>A0A498RD40</accession>
<dbReference type="CDD" id="cd17906">
    <property type="entry name" value="CheX"/>
    <property type="match status" value="1"/>
</dbReference>
<dbReference type="EMBL" id="UPPP01000112">
    <property type="protein sequence ID" value="VBB09219.1"/>
    <property type="molecule type" value="Genomic_DNA"/>
</dbReference>
<dbReference type="InterPro" id="IPR028976">
    <property type="entry name" value="CheC-like_sf"/>
</dbReference>
<evidence type="ECO:0000256" key="2">
    <source>
        <dbReference type="SAM" id="Phobius"/>
    </source>
</evidence>
<keyword evidence="2" id="KW-0472">Membrane</keyword>
<keyword evidence="5" id="KW-1185">Reference proteome</keyword>
<dbReference type="PANTHER" id="PTHR39452">
    <property type="entry name" value="CHEY-P PHOSPHATASE CHEX"/>
    <property type="match status" value="1"/>
</dbReference>
<dbReference type="Gene3D" id="3.40.1550.10">
    <property type="entry name" value="CheC-like"/>
    <property type="match status" value="1"/>
</dbReference>
<evidence type="ECO:0000313" key="4">
    <source>
        <dbReference type="EMBL" id="VBB09219.1"/>
    </source>
</evidence>
<dbReference type="InterPro" id="IPR038756">
    <property type="entry name" value="CheX-like"/>
</dbReference>
<dbReference type="RefSeq" id="WP_122630033.1">
    <property type="nucleotide sequence ID" value="NZ_UPPP01000112.1"/>
</dbReference>
<evidence type="ECO:0000259" key="3">
    <source>
        <dbReference type="Pfam" id="PF13690"/>
    </source>
</evidence>
<dbReference type="Proteomes" id="UP000277811">
    <property type="component" value="Unassembled WGS sequence"/>
</dbReference>
<proteinExistence type="predicted"/>
<sequence length="153" mass="15925">MDVNSINPVLEAFINILPQIGFQSVKKKSVFLGGSMLENNGIMINIGVLGPVKGVIIIGMTVDSARQFASRMMMGMEVPALDALAQSAISEMGNMVCANACTNFASAGLAGVDISPPTLIMGEGGCISLSVPKVIGINFDIDGILLDVFVGLY</sequence>
<name>A0A498RD40_9FIRM</name>
<feature type="transmembrane region" description="Helical" evidence="2">
    <location>
        <begin position="42"/>
        <end position="62"/>
    </location>
</feature>
<organism evidence="4 5">
    <name type="scientific">Lucifera butyrica</name>
    <dbReference type="NCBI Taxonomy" id="1351585"/>
    <lineage>
        <taxon>Bacteria</taxon>
        <taxon>Bacillati</taxon>
        <taxon>Bacillota</taxon>
        <taxon>Negativicutes</taxon>
        <taxon>Veillonellales</taxon>
        <taxon>Veillonellaceae</taxon>
        <taxon>Lucifera</taxon>
    </lineage>
</organism>
<dbReference type="SUPFAM" id="SSF103039">
    <property type="entry name" value="CheC-like"/>
    <property type="match status" value="1"/>
</dbReference>
<feature type="domain" description="Chemotaxis phosphatase CheX-like" evidence="3">
    <location>
        <begin position="44"/>
        <end position="129"/>
    </location>
</feature>
<gene>
    <name evidence="4" type="ORF">LUCI_4509</name>
</gene>
<reference evidence="4 5" key="1">
    <citation type="submission" date="2018-06" db="EMBL/GenBank/DDBJ databases">
        <authorList>
            <person name="Strepis N."/>
        </authorList>
    </citation>
    <scope>NUCLEOTIDE SEQUENCE [LARGE SCALE GENOMIC DNA]</scope>
    <source>
        <strain evidence="4">LUCI</strain>
    </source>
</reference>
<dbReference type="Pfam" id="PF13690">
    <property type="entry name" value="CheX"/>
    <property type="match status" value="1"/>
</dbReference>
<evidence type="ECO:0000256" key="1">
    <source>
        <dbReference type="ARBA" id="ARBA00022500"/>
    </source>
</evidence>